<evidence type="ECO:0000313" key="4">
    <source>
        <dbReference type="Proteomes" id="UP000429607"/>
    </source>
</evidence>
<accession>A0A6A3P9Y3</accession>
<dbReference type="InterPro" id="IPR018289">
    <property type="entry name" value="MULE_transposase_dom"/>
</dbReference>
<dbReference type="Pfam" id="PF10551">
    <property type="entry name" value="MULE"/>
    <property type="match status" value="1"/>
</dbReference>
<proteinExistence type="predicted"/>
<dbReference type="EMBL" id="QXFT01000882">
    <property type="protein sequence ID" value="KAE9333919.1"/>
    <property type="molecule type" value="Genomic_DNA"/>
</dbReference>
<reference evidence="2 4" key="1">
    <citation type="submission" date="2018-09" db="EMBL/GenBank/DDBJ databases">
        <title>Genomic investigation of the strawberry pathogen Phytophthora fragariae indicates pathogenicity is determined by transcriptional variation in three key races.</title>
        <authorList>
            <person name="Adams T.M."/>
            <person name="Armitage A.D."/>
            <person name="Sobczyk M.K."/>
            <person name="Bates H.J."/>
            <person name="Dunwell J.M."/>
            <person name="Nellist C.F."/>
            <person name="Harrison R.J."/>
        </authorList>
    </citation>
    <scope>NUCLEOTIDE SEQUENCE [LARGE SCALE GENOMIC DNA]</scope>
    <source>
        <strain evidence="2 4">SCRP249</strain>
        <strain evidence="3 5">SCRP333</strain>
    </source>
</reference>
<evidence type="ECO:0000259" key="1">
    <source>
        <dbReference type="Pfam" id="PF10551"/>
    </source>
</evidence>
<sequence length="513" mass="59183">MGKIIDWGELAKELPPEPAAIELERLKSYKTTKCQSMICVVCADPYPHLMTYRLFKCNSKTCAHAVPYLDCTWRGKLITCAKHKVASLFEFGKHHTSASSPKRSSMTSRQKEFCKSLTQQRLKPKRSHSWMRHQFNLSAEVMPPLRAVQNCVNYHARKTLGNNDFYDDITAFVREQFFTGYEEETKPFTFTWPVDNDGRPYVGDGGDAEPFFVGISTKQLLKRLDQSPEDFILHMDATFKLSLVEYPGFVVGISDRAACFHLVAVFVGSQRLTSIYTLALASLRRFYTAVTGKSLHLRFFMGDAEDAQYSAFADVLARDSSYTYLMCFFHMMQNVQKKIPADCRSEVLKIIYDIHFSNSEVEFMRHRDTAPMRWRDDPRTQAFSGYFEKQWLNDRYTNWHVYHTLSGYATTNNPVEQYNKVIKRDYTLHTRTKLGMLLRLLPDCCTDESMNQRPFHKTVKATDRLTRRARQMAQDNLLFEDNVHTTAPSFLAELQRGAVVNVFSAPPTNLCGE</sequence>
<evidence type="ECO:0000313" key="2">
    <source>
        <dbReference type="EMBL" id="KAE9050464.1"/>
    </source>
</evidence>
<dbReference type="Proteomes" id="UP000434957">
    <property type="component" value="Unassembled WGS sequence"/>
</dbReference>
<dbReference type="AlphaFoldDB" id="A0A6A3P9Y3"/>
<dbReference type="EMBL" id="QXFV01000080">
    <property type="protein sequence ID" value="KAE9050464.1"/>
    <property type="molecule type" value="Genomic_DNA"/>
</dbReference>
<name>A0A6A3P9Y3_9STRA</name>
<protein>
    <recommendedName>
        <fullName evidence="1">MULE transposase domain-containing protein</fullName>
    </recommendedName>
</protein>
<dbReference type="Proteomes" id="UP000429607">
    <property type="component" value="Unassembled WGS sequence"/>
</dbReference>
<dbReference type="PANTHER" id="PTHR33977">
    <property type="entry name" value="ZINC ION BINDING PROTEIN"/>
    <property type="match status" value="1"/>
</dbReference>
<gene>
    <name evidence="2" type="ORF">PR001_g2362</name>
    <name evidence="3" type="ORF">PR003_g13782</name>
</gene>
<keyword evidence="5" id="KW-1185">Reference proteome</keyword>
<dbReference type="PANTHER" id="PTHR33977:SF1">
    <property type="entry name" value="ZINC ION BINDING PROTEIN"/>
    <property type="match status" value="1"/>
</dbReference>
<comment type="caution">
    <text evidence="2">The sequence shown here is derived from an EMBL/GenBank/DDBJ whole genome shotgun (WGS) entry which is preliminary data.</text>
</comment>
<evidence type="ECO:0000313" key="5">
    <source>
        <dbReference type="Proteomes" id="UP000434957"/>
    </source>
</evidence>
<feature type="domain" description="MULE transposase" evidence="1">
    <location>
        <begin position="232"/>
        <end position="334"/>
    </location>
</feature>
<organism evidence="2 4">
    <name type="scientific">Phytophthora rubi</name>
    <dbReference type="NCBI Taxonomy" id="129364"/>
    <lineage>
        <taxon>Eukaryota</taxon>
        <taxon>Sar</taxon>
        <taxon>Stramenopiles</taxon>
        <taxon>Oomycota</taxon>
        <taxon>Peronosporomycetes</taxon>
        <taxon>Peronosporales</taxon>
        <taxon>Peronosporaceae</taxon>
        <taxon>Phytophthora</taxon>
    </lineage>
</organism>
<evidence type="ECO:0000313" key="3">
    <source>
        <dbReference type="EMBL" id="KAE9333919.1"/>
    </source>
</evidence>